<dbReference type="PANTHER" id="PTHR47360">
    <property type="entry name" value="MUREIN DD-ENDOPEPTIDASE MEPS/MUREIN LD-CARBOXYPEPTIDASE"/>
    <property type="match status" value="1"/>
</dbReference>
<dbReference type="AlphaFoldDB" id="A0A2S7I8G4"/>
<evidence type="ECO:0000313" key="7">
    <source>
        <dbReference type="EMBL" id="PPZ92876.1"/>
    </source>
</evidence>
<evidence type="ECO:0000256" key="1">
    <source>
        <dbReference type="ARBA" id="ARBA00007074"/>
    </source>
</evidence>
<evidence type="ECO:0000256" key="5">
    <source>
        <dbReference type="ARBA" id="ARBA00022807"/>
    </source>
</evidence>
<keyword evidence="5" id="KW-0788">Thiol protease</keyword>
<dbReference type="GO" id="GO:0006508">
    <property type="term" value="P:proteolysis"/>
    <property type="evidence" value="ECO:0007669"/>
    <property type="project" value="UniProtKB-KW"/>
</dbReference>
<dbReference type="Pfam" id="PF00877">
    <property type="entry name" value="NLPC_P60"/>
    <property type="match status" value="1"/>
</dbReference>
<evidence type="ECO:0000256" key="2">
    <source>
        <dbReference type="ARBA" id="ARBA00022670"/>
    </source>
</evidence>
<proteinExistence type="inferred from homology"/>
<organism evidence="7 8">
    <name type="scientific">Cloacibacterium normanense</name>
    <dbReference type="NCBI Taxonomy" id="237258"/>
    <lineage>
        <taxon>Bacteria</taxon>
        <taxon>Pseudomonadati</taxon>
        <taxon>Bacteroidota</taxon>
        <taxon>Flavobacteriia</taxon>
        <taxon>Flavobacteriales</taxon>
        <taxon>Weeksellaceae</taxon>
    </lineage>
</organism>
<keyword evidence="4 7" id="KW-0378">Hydrolase</keyword>
<dbReference type="EMBL" id="PTPZ01000001">
    <property type="protein sequence ID" value="PPZ92876.1"/>
    <property type="molecule type" value="Genomic_DNA"/>
</dbReference>
<keyword evidence="3" id="KW-0732">Signal</keyword>
<dbReference type="PROSITE" id="PS51257">
    <property type="entry name" value="PROKAR_LIPOPROTEIN"/>
    <property type="match status" value="1"/>
</dbReference>
<protein>
    <submittedName>
        <fullName evidence="7">Hydrolase Nlp/P60</fullName>
    </submittedName>
</protein>
<comment type="similarity">
    <text evidence="1">Belongs to the peptidase C40 family.</text>
</comment>
<dbReference type="InterPro" id="IPR000064">
    <property type="entry name" value="NLP_P60_dom"/>
</dbReference>
<accession>A0A2S7I8G4</accession>
<dbReference type="PANTHER" id="PTHR47360:SF1">
    <property type="entry name" value="ENDOPEPTIDASE NLPC-RELATED"/>
    <property type="match status" value="1"/>
</dbReference>
<dbReference type="InterPro" id="IPR052062">
    <property type="entry name" value="Murein_DD/LD_carboxypeptidase"/>
</dbReference>
<evidence type="ECO:0000259" key="6">
    <source>
        <dbReference type="PROSITE" id="PS51935"/>
    </source>
</evidence>
<dbReference type="SUPFAM" id="SSF54001">
    <property type="entry name" value="Cysteine proteinases"/>
    <property type="match status" value="1"/>
</dbReference>
<dbReference type="Gene3D" id="3.90.1720.10">
    <property type="entry name" value="endopeptidase domain like (from Nostoc punctiforme)"/>
    <property type="match status" value="1"/>
</dbReference>
<dbReference type="InterPro" id="IPR038765">
    <property type="entry name" value="Papain-like_cys_pep_sf"/>
</dbReference>
<comment type="caution">
    <text evidence="7">The sequence shown here is derived from an EMBL/GenBank/DDBJ whole genome shotgun (WGS) entry which is preliminary data.</text>
</comment>
<dbReference type="RefSeq" id="WP_104792668.1">
    <property type="nucleotide sequence ID" value="NZ_PTPZ01000001.1"/>
</dbReference>
<evidence type="ECO:0000256" key="3">
    <source>
        <dbReference type="ARBA" id="ARBA00022729"/>
    </source>
</evidence>
<evidence type="ECO:0000313" key="8">
    <source>
        <dbReference type="Proteomes" id="UP000238565"/>
    </source>
</evidence>
<sequence length="174" mass="19394">MNKRILFLVVLILTVISCGSRKTVSHKPYTPTENLRNLTSKFEGQNSYQVKKILSDAEDFLGAPYKLGGTSKSGLDCSGLVINVYNENKVKMARRSIDQAQQGKKIEIWEAKPGDLLFFATNVNGVVSHVGIVKEIKNRGEITFIHASTSKGVIVSSLNEKYWNKAFLFAKRVL</sequence>
<dbReference type="PROSITE" id="PS51935">
    <property type="entry name" value="NLPC_P60"/>
    <property type="match status" value="1"/>
</dbReference>
<name>A0A2S7I8G4_9FLAO</name>
<gene>
    <name evidence="7" type="ORF">C3729_02400</name>
</gene>
<reference evidence="7 8" key="1">
    <citation type="submission" date="2018-02" db="EMBL/GenBank/DDBJ databases">
        <title>Draft genome sequence of bacterial isolates from marine environment.</title>
        <authorList>
            <person name="Singh S.K."/>
            <person name="Hill R."/>
            <person name="Major S."/>
            <person name="Cai H."/>
            <person name="Li Y."/>
        </authorList>
    </citation>
    <scope>NUCLEOTIDE SEQUENCE [LARGE SCALE GENOMIC DNA]</scope>
    <source>
        <strain evidence="7 8">IMET F</strain>
    </source>
</reference>
<keyword evidence="2" id="KW-0645">Protease</keyword>
<evidence type="ECO:0000256" key="4">
    <source>
        <dbReference type="ARBA" id="ARBA00022801"/>
    </source>
</evidence>
<feature type="domain" description="NlpC/P60" evidence="6">
    <location>
        <begin position="47"/>
        <end position="174"/>
    </location>
</feature>
<dbReference type="Proteomes" id="UP000238565">
    <property type="component" value="Unassembled WGS sequence"/>
</dbReference>
<dbReference type="GO" id="GO:0008234">
    <property type="term" value="F:cysteine-type peptidase activity"/>
    <property type="evidence" value="ECO:0007669"/>
    <property type="project" value="UniProtKB-KW"/>
</dbReference>